<reference evidence="4 5" key="1">
    <citation type="submission" date="2019-02" db="EMBL/GenBank/DDBJ databases">
        <title>Deep-cultivation of Planctomycetes and their phenomic and genomic characterization uncovers novel biology.</title>
        <authorList>
            <person name="Wiegand S."/>
            <person name="Jogler M."/>
            <person name="Boedeker C."/>
            <person name="Pinto D."/>
            <person name="Vollmers J."/>
            <person name="Rivas-Marin E."/>
            <person name="Kohn T."/>
            <person name="Peeters S.H."/>
            <person name="Heuer A."/>
            <person name="Rast P."/>
            <person name="Oberbeckmann S."/>
            <person name="Bunk B."/>
            <person name="Jeske O."/>
            <person name="Meyerdierks A."/>
            <person name="Storesund J.E."/>
            <person name="Kallscheuer N."/>
            <person name="Luecker S."/>
            <person name="Lage O.M."/>
            <person name="Pohl T."/>
            <person name="Merkel B.J."/>
            <person name="Hornburger P."/>
            <person name="Mueller R.-W."/>
            <person name="Bruemmer F."/>
            <person name="Labrenz M."/>
            <person name="Spormann A.M."/>
            <person name="Op Den Camp H."/>
            <person name="Overmann J."/>
            <person name="Amann R."/>
            <person name="Jetten M.S.M."/>
            <person name="Mascher T."/>
            <person name="Medema M.H."/>
            <person name="Devos D.P."/>
            <person name="Kaster A.-K."/>
            <person name="Ovreas L."/>
            <person name="Rohde M."/>
            <person name="Galperin M.Y."/>
            <person name="Jogler C."/>
        </authorList>
    </citation>
    <scope>NUCLEOTIDE SEQUENCE [LARGE SCALE GENOMIC DNA]</scope>
    <source>
        <strain evidence="4 5">Poly41</strain>
    </source>
</reference>
<comment type="similarity">
    <text evidence="1">Belongs to the sulfatase family.</text>
</comment>
<evidence type="ECO:0000256" key="2">
    <source>
        <dbReference type="ARBA" id="ARBA00022801"/>
    </source>
</evidence>
<evidence type="ECO:0000313" key="5">
    <source>
        <dbReference type="Proteomes" id="UP000319143"/>
    </source>
</evidence>
<feature type="domain" description="Sulfatase N-terminal" evidence="3">
    <location>
        <begin position="22"/>
        <end position="210"/>
    </location>
</feature>
<dbReference type="RefSeq" id="WP_146530713.1">
    <property type="nucleotide sequence ID" value="NZ_SJPV01000015.1"/>
</dbReference>
<protein>
    <submittedName>
        <fullName evidence="4">Arylsulfatase</fullName>
        <ecNumber evidence="4">3.1.6.1</ecNumber>
    </submittedName>
</protein>
<dbReference type="InterPro" id="IPR050738">
    <property type="entry name" value="Sulfatase"/>
</dbReference>
<comment type="caution">
    <text evidence="4">The sequence shown here is derived from an EMBL/GenBank/DDBJ whole genome shotgun (WGS) entry which is preliminary data.</text>
</comment>
<dbReference type="Proteomes" id="UP000319143">
    <property type="component" value="Unassembled WGS sequence"/>
</dbReference>
<accession>A0A5C6D4C5</accession>
<evidence type="ECO:0000256" key="1">
    <source>
        <dbReference type="ARBA" id="ARBA00008779"/>
    </source>
</evidence>
<dbReference type="Pfam" id="PF00884">
    <property type="entry name" value="Sulfatase"/>
    <property type="match status" value="1"/>
</dbReference>
<evidence type="ECO:0000313" key="4">
    <source>
        <dbReference type="EMBL" id="TWU31742.1"/>
    </source>
</evidence>
<evidence type="ECO:0000259" key="3">
    <source>
        <dbReference type="Pfam" id="PF00884"/>
    </source>
</evidence>
<dbReference type="EMBL" id="SJPV01000015">
    <property type="protein sequence ID" value="TWU31742.1"/>
    <property type="molecule type" value="Genomic_DNA"/>
</dbReference>
<sequence>MQQANRRIDPTSFSAWRMTLAGGDVGYNGHPHIKTPDLDQMAKSGARLDRFYVGSPLCVPSRAGLLTGRIATRCGISNHRGAVSHLKADEFTIAELVKAKGYATGHFGKWHLGMLTPDYKGDKSVLMTPGMAGFDEWFASPSSVPTHNPYTDPGGIGRALSGVSSPTAIDLRAGYVHNGRPLEKPIEGCAAEIVMDRAIPFIRDAAKRKQPSRSHRSLGHRCSTVCCARRRFVVDICENKGPLLWFRKYYWLASRASPCDAVDERWRPRMAEKKQWTVKNSGIAEFTHLPRFPS</sequence>
<dbReference type="GO" id="GO:0004065">
    <property type="term" value="F:arylsulfatase activity"/>
    <property type="evidence" value="ECO:0007669"/>
    <property type="project" value="UniProtKB-EC"/>
</dbReference>
<name>A0A5C6D4C5_9BACT</name>
<proteinExistence type="inferred from homology"/>
<dbReference type="SUPFAM" id="SSF53649">
    <property type="entry name" value="Alkaline phosphatase-like"/>
    <property type="match status" value="1"/>
</dbReference>
<dbReference type="OrthoDB" id="9783154at2"/>
<dbReference type="Gene3D" id="3.40.720.10">
    <property type="entry name" value="Alkaline Phosphatase, subunit A"/>
    <property type="match status" value="1"/>
</dbReference>
<dbReference type="AlphaFoldDB" id="A0A5C6D4C5"/>
<gene>
    <name evidence="4" type="primary">atsA_120</name>
    <name evidence="4" type="ORF">Poly41_59770</name>
</gene>
<organism evidence="4 5">
    <name type="scientific">Novipirellula artificiosorum</name>
    <dbReference type="NCBI Taxonomy" id="2528016"/>
    <lineage>
        <taxon>Bacteria</taxon>
        <taxon>Pseudomonadati</taxon>
        <taxon>Planctomycetota</taxon>
        <taxon>Planctomycetia</taxon>
        <taxon>Pirellulales</taxon>
        <taxon>Pirellulaceae</taxon>
        <taxon>Novipirellula</taxon>
    </lineage>
</organism>
<dbReference type="InterPro" id="IPR017850">
    <property type="entry name" value="Alkaline_phosphatase_core_sf"/>
</dbReference>
<dbReference type="InterPro" id="IPR000917">
    <property type="entry name" value="Sulfatase_N"/>
</dbReference>
<dbReference type="PANTHER" id="PTHR42693:SF53">
    <property type="entry name" value="ENDO-4-O-SULFATASE"/>
    <property type="match status" value="1"/>
</dbReference>
<dbReference type="EC" id="3.1.6.1" evidence="4"/>
<keyword evidence="2 4" id="KW-0378">Hydrolase</keyword>
<keyword evidence="5" id="KW-1185">Reference proteome</keyword>
<dbReference type="PANTHER" id="PTHR42693">
    <property type="entry name" value="ARYLSULFATASE FAMILY MEMBER"/>
    <property type="match status" value="1"/>
</dbReference>